<accession>A0ABX9ZFW3</accession>
<dbReference type="InterPro" id="IPR003593">
    <property type="entry name" value="AAA+_ATPase"/>
</dbReference>
<organism evidence="6 7">
    <name type="scientific">Bhargavaea beijingensis</name>
    <dbReference type="NCBI Taxonomy" id="426756"/>
    <lineage>
        <taxon>Bacteria</taxon>
        <taxon>Bacillati</taxon>
        <taxon>Bacillota</taxon>
        <taxon>Bacilli</taxon>
        <taxon>Bacillales</taxon>
        <taxon>Caryophanaceae</taxon>
        <taxon>Bhargavaea</taxon>
    </lineage>
</organism>
<dbReference type="InterPro" id="IPR027417">
    <property type="entry name" value="P-loop_NTPase"/>
</dbReference>
<reference evidence="6 7" key="1">
    <citation type="submission" date="2018-12" db="EMBL/GenBank/DDBJ databases">
        <title>Comparitive functional genomics of dry heat resistant strains isolated from the viking spacecraft.</title>
        <authorList>
            <person name="Seuylemezian A."/>
            <person name="Vaishampayan P."/>
        </authorList>
    </citation>
    <scope>NUCLEOTIDE SEQUENCE [LARGE SCALE GENOMIC DNA]</scope>
    <source>
        <strain evidence="6 7">M6-11</strain>
    </source>
</reference>
<dbReference type="GO" id="GO:0005524">
    <property type="term" value="F:ATP binding"/>
    <property type="evidence" value="ECO:0007669"/>
    <property type="project" value="UniProtKB-KW"/>
</dbReference>
<protein>
    <submittedName>
        <fullName evidence="6">Metal ABC transporter ATP-binding protein</fullName>
    </submittedName>
</protein>
<evidence type="ECO:0000313" key="7">
    <source>
        <dbReference type="Proteomes" id="UP000272481"/>
    </source>
</evidence>
<evidence type="ECO:0000256" key="4">
    <source>
        <dbReference type="ARBA" id="ARBA00022840"/>
    </source>
</evidence>
<comment type="similarity">
    <text evidence="1">Belongs to the ABC transporter superfamily.</text>
</comment>
<dbReference type="EMBL" id="RWGW01000003">
    <property type="protein sequence ID" value="RSK36563.1"/>
    <property type="molecule type" value="Genomic_DNA"/>
</dbReference>
<keyword evidence="7" id="KW-1185">Reference proteome</keyword>
<dbReference type="RefSeq" id="WP_125903363.1">
    <property type="nucleotide sequence ID" value="NZ_RWGW01000003.1"/>
</dbReference>
<dbReference type="CDD" id="cd03235">
    <property type="entry name" value="ABC_Metallic_Cations"/>
    <property type="match status" value="1"/>
</dbReference>
<keyword evidence="3" id="KW-0547">Nucleotide-binding</keyword>
<evidence type="ECO:0000259" key="5">
    <source>
        <dbReference type="PROSITE" id="PS50893"/>
    </source>
</evidence>
<evidence type="ECO:0000313" key="6">
    <source>
        <dbReference type="EMBL" id="RSK36563.1"/>
    </source>
</evidence>
<comment type="caution">
    <text evidence="6">The sequence shown here is derived from an EMBL/GenBank/DDBJ whole genome shotgun (WGS) entry which is preliminary data.</text>
</comment>
<dbReference type="PROSITE" id="PS50893">
    <property type="entry name" value="ABC_TRANSPORTER_2"/>
    <property type="match status" value="1"/>
</dbReference>
<keyword evidence="2" id="KW-0813">Transport</keyword>
<dbReference type="SMART" id="SM00382">
    <property type="entry name" value="AAA"/>
    <property type="match status" value="1"/>
</dbReference>
<evidence type="ECO:0000256" key="3">
    <source>
        <dbReference type="ARBA" id="ARBA00022741"/>
    </source>
</evidence>
<dbReference type="Gene3D" id="3.40.50.300">
    <property type="entry name" value="P-loop containing nucleotide triphosphate hydrolases"/>
    <property type="match status" value="1"/>
</dbReference>
<name>A0ABX9ZFW3_9BACL</name>
<dbReference type="InterPro" id="IPR003439">
    <property type="entry name" value="ABC_transporter-like_ATP-bd"/>
</dbReference>
<evidence type="ECO:0000256" key="1">
    <source>
        <dbReference type="ARBA" id="ARBA00005417"/>
    </source>
</evidence>
<dbReference type="InterPro" id="IPR050153">
    <property type="entry name" value="Metal_Ion_Import_ABC"/>
</dbReference>
<dbReference type="Pfam" id="PF00005">
    <property type="entry name" value="ABC_tran"/>
    <property type="match status" value="1"/>
</dbReference>
<dbReference type="PANTHER" id="PTHR42734:SF5">
    <property type="entry name" value="IRON TRANSPORT SYSTEM ATP-BINDING PROTEIN HI_0361-RELATED"/>
    <property type="match status" value="1"/>
</dbReference>
<dbReference type="SUPFAM" id="SSF52540">
    <property type="entry name" value="P-loop containing nucleoside triphosphate hydrolases"/>
    <property type="match status" value="1"/>
</dbReference>
<evidence type="ECO:0000256" key="2">
    <source>
        <dbReference type="ARBA" id="ARBA00022448"/>
    </source>
</evidence>
<sequence>MNMALAVNDLRVSYDGKEVLWDVHFSAPSGRLTGIIGPNGAGKSTLMKAVLGLLAIDHGTVRFDGKPLKKMRHRIAYVPQRSSIDWDFPINVRDTVLLGSYPSLGLIRRPGRPEKEEALQSLRKVGMEEYATRQIGRLSGGQQQRVFLARALLQHADHLFLDEPFVGVDAASEDVIIGLLKELRDAGKSIYVVHHDLSKAVAYFDDLLLLNGEVVAYGPAKEVLRPEHLGQAYGAFGSLIAGGESR</sequence>
<proteinExistence type="inferred from homology"/>
<dbReference type="PROSITE" id="PS00211">
    <property type="entry name" value="ABC_TRANSPORTER_1"/>
    <property type="match status" value="1"/>
</dbReference>
<keyword evidence="4 6" id="KW-0067">ATP-binding</keyword>
<dbReference type="Proteomes" id="UP000272481">
    <property type="component" value="Unassembled WGS sequence"/>
</dbReference>
<dbReference type="PANTHER" id="PTHR42734">
    <property type="entry name" value="METAL TRANSPORT SYSTEM ATP-BINDING PROTEIN TM_0124-RELATED"/>
    <property type="match status" value="1"/>
</dbReference>
<feature type="domain" description="ABC transporter" evidence="5">
    <location>
        <begin position="5"/>
        <end position="236"/>
    </location>
</feature>
<dbReference type="InterPro" id="IPR017871">
    <property type="entry name" value="ABC_transporter-like_CS"/>
</dbReference>
<gene>
    <name evidence="6" type="ORF">EJA12_02110</name>
</gene>